<dbReference type="GO" id="GO:0003729">
    <property type="term" value="F:mRNA binding"/>
    <property type="evidence" value="ECO:0007669"/>
    <property type="project" value="UniProtKB-ARBA"/>
</dbReference>
<keyword evidence="5" id="KW-1185">Reference proteome</keyword>
<dbReference type="PROSITE" id="PS51375">
    <property type="entry name" value="PPR"/>
    <property type="match status" value="1"/>
</dbReference>
<comment type="caution">
    <text evidence="4">The sequence shown here is derived from an EMBL/GenBank/DDBJ whole genome shotgun (WGS) entry which is preliminary data.</text>
</comment>
<evidence type="ECO:0000256" key="1">
    <source>
        <dbReference type="ARBA" id="ARBA00007626"/>
    </source>
</evidence>
<evidence type="ECO:0000313" key="5">
    <source>
        <dbReference type="Proteomes" id="UP000222542"/>
    </source>
</evidence>
<dbReference type="AlphaFoldDB" id="A0A1U8H422"/>
<dbReference type="GO" id="GO:0005739">
    <property type="term" value="C:mitochondrion"/>
    <property type="evidence" value="ECO:0000318"/>
    <property type="project" value="GO_Central"/>
</dbReference>
<evidence type="ECO:0000256" key="3">
    <source>
        <dbReference type="PROSITE-ProRule" id="PRU00708"/>
    </source>
</evidence>
<reference evidence="4 5" key="1">
    <citation type="journal article" date="2014" name="Nat. Genet.">
        <title>Genome sequence of the hot pepper provides insights into the evolution of pungency in Capsicum species.</title>
        <authorList>
            <person name="Kim S."/>
            <person name="Park M."/>
            <person name="Yeom S.I."/>
            <person name="Kim Y.M."/>
            <person name="Lee J.M."/>
            <person name="Lee H.A."/>
            <person name="Seo E."/>
            <person name="Choi J."/>
            <person name="Cheong K."/>
            <person name="Kim K.T."/>
            <person name="Jung K."/>
            <person name="Lee G.W."/>
            <person name="Oh S.K."/>
            <person name="Bae C."/>
            <person name="Kim S.B."/>
            <person name="Lee H.Y."/>
            <person name="Kim S.Y."/>
            <person name="Kim M.S."/>
            <person name="Kang B.C."/>
            <person name="Jo Y.D."/>
            <person name="Yang H.B."/>
            <person name="Jeong H.J."/>
            <person name="Kang W.H."/>
            <person name="Kwon J.K."/>
            <person name="Shin C."/>
            <person name="Lim J.Y."/>
            <person name="Park J.H."/>
            <person name="Huh J.H."/>
            <person name="Kim J.S."/>
            <person name="Kim B.D."/>
            <person name="Cohen O."/>
            <person name="Paran I."/>
            <person name="Suh M.C."/>
            <person name="Lee S.B."/>
            <person name="Kim Y.K."/>
            <person name="Shin Y."/>
            <person name="Noh S.J."/>
            <person name="Park J."/>
            <person name="Seo Y.S."/>
            <person name="Kwon S.Y."/>
            <person name="Kim H.A."/>
            <person name="Park J.M."/>
            <person name="Kim H.J."/>
            <person name="Choi S.B."/>
            <person name="Bosland P.W."/>
            <person name="Reeves G."/>
            <person name="Jo S.H."/>
            <person name="Lee B.W."/>
            <person name="Cho H.T."/>
            <person name="Choi H.S."/>
            <person name="Lee M.S."/>
            <person name="Yu Y."/>
            <person name="Do Choi Y."/>
            <person name="Park B.S."/>
            <person name="van Deynze A."/>
            <person name="Ashrafi H."/>
            <person name="Hill T."/>
            <person name="Kim W.T."/>
            <person name="Pai H.S."/>
            <person name="Ahn H.K."/>
            <person name="Yeam I."/>
            <person name="Giovannoni J.J."/>
            <person name="Rose J.K."/>
            <person name="Sorensen I."/>
            <person name="Lee S.J."/>
            <person name="Kim R.W."/>
            <person name="Choi I.Y."/>
            <person name="Choi B.S."/>
            <person name="Lim J.S."/>
            <person name="Lee Y.H."/>
            <person name="Choi D."/>
        </authorList>
    </citation>
    <scope>NUCLEOTIDE SEQUENCE [LARGE SCALE GENOMIC DNA]</scope>
    <source>
        <strain evidence="5">cv. CM334</strain>
    </source>
</reference>
<dbReference type="PANTHER" id="PTHR45717:SF11">
    <property type="entry name" value="PENTACOTRIPEPTIDE-REPEAT REGION OF PRORP DOMAIN-CONTAINING PROTEIN"/>
    <property type="match status" value="1"/>
</dbReference>
<evidence type="ECO:0000313" key="4">
    <source>
        <dbReference type="EMBL" id="PHT79730.1"/>
    </source>
</evidence>
<dbReference type="Pfam" id="PF13041">
    <property type="entry name" value="PPR_2"/>
    <property type="match status" value="2"/>
</dbReference>
<dbReference type="SMR" id="A0A1U8H422"/>
<dbReference type="FunFam" id="1.25.40.10:FF:000799">
    <property type="entry name" value="Pentatricopeptide repeat-containing protein At1g07590, mitochondrial"/>
    <property type="match status" value="1"/>
</dbReference>
<dbReference type="Pfam" id="PF01535">
    <property type="entry name" value="PPR"/>
    <property type="match status" value="2"/>
</dbReference>
<protein>
    <submittedName>
        <fullName evidence="4">Pentatricopeptide repeat-containing protein, mitochondrial</fullName>
    </submittedName>
</protein>
<gene>
    <name evidence="4" type="ORF">T459_17782</name>
</gene>
<dbReference type="OMA" id="NAITFRH"/>
<proteinExistence type="inferred from homology"/>
<dbReference type="FunFam" id="1.25.40.10:FF:002174">
    <property type="entry name" value="Pentatricopeptide repeat-containing protein mitochondrial"/>
    <property type="match status" value="1"/>
</dbReference>
<dbReference type="InterPro" id="IPR011990">
    <property type="entry name" value="TPR-like_helical_dom_sf"/>
</dbReference>
<comment type="similarity">
    <text evidence="1">Belongs to the PPR family. P subfamily.</text>
</comment>
<dbReference type="EMBL" id="AYRZ02000006">
    <property type="protein sequence ID" value="PHT79730.1"/>
    <property type="molecule type" value="Genomic_DNA"/>
</dbReference>
<organism evidence="4 5">
    <name type="scientific">Capsicum annuum</name>
    <name type="common">Capsicum pepper</name>
    <dbReference type="NCBI Taxonomy" id="4072"/>
    <lineage>
        <taxon>Eukaryota</taxon>
        <taxon>Viridiplantae</taxon>
        <taxon>Streptophyta</taxon>
        <taxon>Embryophyta</taxon>
        <taxon>Tracheophyta</taxon>
        <taxon>Spermatophyta</taxon>
        <taxon>Magnoliopsida</taxon>
        <taxon>eudicotyledons</taxon>
        <taxon>Gunneridae</taxon>
        <taxon>Pentapetalae</taxon>
        <taxon>asterids</taxon>
        <taxon>lamiids</taxon>
        <taxon>Solanales</taxon>
        <taxon>Solanaceae</taxon>
        <taxon>Solanoideae</taxon>
        <taxon>Capsiceae</taxon>
        <taxon>Capsicum</taxon>
    </lineage>
</organism>
<accession>A0A1U8H422</accession>
<name>A0A1U8H422_CAPAN</name>
<dbReference type="Gene3D" id="1.25.40.10">
    <property type="entry name" value="Tetratricopeptide repeat domain"/>
    <property type="match status" value="3"/>
</dbReference>
<dbReference type="Gramene" id="PHT79730">
    <property type="protein sequence ID" value="PHT79730"/>
    <property type="gene ID" value="T459_17782"/>
</dbReference>
<dbReference type="InterPro" id="IPR002885">
    <property type="entry name" value="PPR_rpt"/>
</dbReference>
<dbReference type="STRING" id="4072.A0A1U8H422"/>
<dbReference type="Proteomes" id="UP000222542">
    <property type="component" value="Unassembled WGS sequence"/>
</dbReference>
<dbReference type="NCBIfam" id="TIGR00756">
    <property type="entry name" value="PPR"/>
    <property type="match status" value="1"/>
</dbReference>
<feature type="repeat" description="PPR" evidence="3">
    <location>
        <begin position="388"/>
        <end position="422"/>
    </location>
</feature>
<dbReference type="PANTHER" id="PTHR45717">
    <property type="entry name" value="OS12G0527900 PROTEIN"/>
    <property type="match status" value="1"/>
</dbReference>
<sequence>MNFISILRQRRITSALHQTIVISLSKQSIHSCHSFCSKTSDANFTSENSESKKEERLIAQNAESEKEERLIAPGMVATRNSLSQRIESVPMGESVGSTFQSWMGDGLPIHRGDIFHTINRLRKLKSNKRALEVMEWVIRERPYRPKELDYSYLLEFTAKLHGISQAESLFSRIPSEFQNELLYNNLILGCLNRGMIRLSLAYMKKMRELGHPISYLVFNQLIILHSSPSRKKSIPKIWTQMKADKVIPHVSTFNILLKIEANQHNIEGLLKVFGDMERAKVEPNEVSYCILATAHAVARLYTVSETYIEAIEKSATGQNWSTLDILVILYGYLGNRSDLERTWGIILELSHVRSKSYVLAIEAFGRIGDLCRAEELWSVMKSKNSLKSNEQFNSLIAVYCRHGLITKATAMYKEMEQSGCKPNTITFRHLALGCLKAGLVKEAIKTLQLGMDMEASIKVKRSTPWLETTLSIVEIFADNGDVENVEKLFEELKKANYTRYTFVYNALIKAYVKGKVYDPNLLKRMILGGARPDSETYSLLKVIDKFQT</sequence>
<dbReference type="KEGG" id="cann:107875871"/>
<reference evidence="4 5" key="2">
    <citation type="journal article" date="2017" name="Genome Biol.">
        <title>New reference genome sequences of hot pepper reveal the massive evolution of plant disease-resistance genes by retroduplication.</title>
        <authorList>
            <person name="Kim S."/>
            <person name="Park J."/>
            <person name="Yeom S.I."/>
            <person name="Kim Y.M."/>
            <person name="Seo E."/>
            <person name="Kim K.T."/>
            <person name="Kim M.S."/>
            <person name="Lee J.M."/>
            <person name="Cheong K."/>
            <person name="Shin H.S."/>
            <person name="Kim S.B."/>
            <person name="Han K."/>
            <person name="Lee J."/>
            <person name="Park M."/>
            <person name="Lee H.A."/>
            <person name="Lee H.Y."/>
            <person name="Lee Y."/>
            <person name="Oh S."/>
            <person name="Lee J.H."/>
            <person name="Choi E."/>
            <person name="Choi E."/>
            <person name="Lee S.E."/>
            <person name="Jeon J."/>
            <person name="Kim H."/>
            <person name="Choi G."/>
            <person name="Song H."/>
            <person name="Lee J."/>
            <person name="Lee S.C."/>
            <person name="Kwon J.K."/>
            <person name="Lee H.Y."/>
            <person name="Koo N."/>
            <person name="Hong Y."/>
            <person name="Kim R.W."/>
            <person name="Kang W.H."/>
            <person name="Huh J.H."/>
            <person name="Kang B.C."/>
            <person name="Yang T.J."/>
            <person name="Lee Y.H."/>
            <person name="Bennetzen J.L."/>
            <person name="Choi D."/>
        </authorList>
    </citation>
    <scope>NUCLEOTIDE SEQUENCE [LARGE SCALE GENOMIC DNA]</scope>
    <source>
        <strain evidence="5">cv. CM334</strain>
    </source>
</reference>
<dbReference type="OrthoDB" id="185373at2759"/>
<evidence type="ECO:0000256" key="2">
    <source>
        <dbReference type="ARBA" id="ARBA00022737"/>
    </source>
</evidence>
<keyword evidence="2" id="KW-0677">Repeat</keyword>